<dbReference type="RefSeq" id="WP_017037207.1">
    <property type="nucleotide sequence ID" value="NZ_JBNGCH010000420.1"/>
</dbReference>
<comment type="caution">
    <text evidence="2">The sequence shown here is derived from an EMBL/GenBank/DDBJ whole genome shotgun (WGS) entry which is preliminary data.</text>
</comment>
<name>A0A1B9QZU9_9VIBR</name>
<sequence>MRQGLLLSVLLFLMLMLSPFTVSAVQMDSGTVQKWLKDEHIHRKVEQFMIYVEDDEFDSLTFALERLALPQQEVARFILLDAIENQETVLSPKFAVFLQSQLDYAPIYKVLERGDGYEFVVPAFNYPATASRLLKQWMKEQDRIEFTQAVESQSLDLKLWLTGSGYQVQTRETLLINELDNISPQAVAALTNQLTSQSVISWLPAARVMVQLAKTSQDPDVYHLLWKMKMNVHSESELTRLSTLNDAFSLSQVIQASTNPALKHQAITALTQIKPMNDEVKQFLLAKMRLAEDATLVAHELEKQGYRSWLEELLSNPNKLDSKAILQVLSN</sequence>
<feature type="signal peptide" evidence="1">
    <location>
        <begin position="1"/>
        <end position="24"/>
    </location>
</feature>
<reference evidence="3" key="1">
    <citation type="submission" date="2016-06" db="EMBL/GenBank/DDBJ databases">
        <authorList>
            <person name="Hehemann J.-H."/>
            <person name="Arevalo P."/>
            <person name="Datta M.S."/>
            <person name="Polz M.F."/>
        </authorList>
    </citation>
    <scope>NUCLEOTIDE SEQUENCE [LARGE SCALE GENOMIC DNA]</scope>
    <source>
        <strain evidence="3">9CSC122</strain>
    </source>
</reference>
<accession>A0A1B9QZU9</accession>
<gene>
    <name evidence="2" type="ORF">A6E14_08720</name>
</gene>
<keyword evidence="1" id="KW-0732">Signal</keyword>
<dbReference type="Proteomes" id="UP000093173">
    <property type="component" value="Unassembled WGS sequence"/>
</dbReference>
<keyword evidence="3" id="KW-1185">Reference proteome</keyword>
<organism evidence="2 3">
    <name type="scientific">Vibrio genomosp. F10</name>
    <dbReference type="NCBI Taxonomy" id="723171"/>
    <lineage>
        <taxon>Bacteria</taxon>
        <taxon>Pseudomonadati</taxon>
        <taxon>Pseudomonadota</taxon>
        <taxon>Gammaproteobacteria</taxon>
        <taxon>Vibrionales</taxon>
        <taxon>Vibrionaceae</taxon>
        <taxon>Vibrio</taxon>
    </lineage>
</organism>
<evidence type="ECO:0000313" key="2">
    <source>
        <dbReference type="EMBL" id="OCH76759.1"/>
    </source>
</evidence>
<proteinExistence type="predicted"/>
<dbReference type="AlphaFoldDB" id="A0A1B9QZU9"/>
<feature type="chain" id="PRO_5008634763" description="HEAT repeat domain-containing protein" evidence="1">
    <location>
        <begin position="25"/>
        <end position="331"/>
    </location>
</feature>
<protein>
    <recommendedName>
        <fullName evidence="4">HEAT repeat domain-containing protein</fullName>
    </recommendedName>
</protein>
<evidence type="ECO:0000256" key="1">
    <source>
        <dbReference type="SAM" id="SignalP"/>
    </source>
</evidence>
<dbReference type="EMBL" id="MAJZ01000420">
    <property type="protein sequence ID" value="OCH76759.1"/>
    <property type="molecule type" value="Genomic_DNA"/>
</dbReference>
<evidence type="ECO:0008006" key="4">
    <source>
        <dbReference type="Google" id="ProtNLM"/>
    </source>
</evidence>
<evidence type="ECO:0000313" key="3">
    <source>
        <dbReference type="Proteomes" id="UP000093173"/>
    </source>
</evidence>